<evidence type="ECO:0000313" key="1">
    <source>
        <dbReference type="EMBL" id="GAA0635732.1"/>
    </source>
</evidence>
<accession>A0ABP3SG70</accession>
<evidence type="ECO:0000313" key="2">
    <source>
        <dbReference type="Proteomes" id="UP001500957"/>
    </source>
</evidence>
<reference evidence="2" key="1">
    <citation type="journal article" date="2019" name="Int. J. Syst. Evol. Microbiol.">
        <title>The Global Catalogue of Microorganisms (GCM) 10K type strain sequencing project: providing services to taxonomists for standard genome sequencing and annotation.</title>
        <authorList>
            <consortium name="The Broad Institute Genomics Platform"/>
            <consortium name="The Broad Institute Genome Sequencing Center for Infectious Disease"/>
            <person name="Wu L."/>
            <person name="Ma J."/>
        </authorList>
    </citation>
    <scope>NUCLEOTIDE SEQUENCE [LARGE SCALE GENOMIC DNA]</scope>
    <source>
        <strain evidence="2">JCM 10671</strain>
    </source>
</reference>
<dbReference type="EMBL" id="BAAAHE010000049">
    <property type="protein sequence ID" value="GAA0635732.1"/>
    <property type="molecule type" value="Genomic_DNA"/>
</dbReference>
<protein>
    <submittedName>
        <fullName evidence="1">Uncharacterized protein</fullName>
    </submittedName>
</protein>
<gene>
    <name evidence="1" type="ORF">GCM10009547_44880</name>
</gene>
<dbReference type="Proteomes" id="UP001500957">
    <property type="component" value="Unassembled WGS sequence"/>
</dbReference>
<sequence length="298" mass="31497">MTEQAPHPAALPGSDHPTGAMVAAIYGDLTPHPWLPADLDTDDALTARMIDHSMAMGWLDGRGPVPVTAGQANHALGGAPGLWVLNDAGREHPHGSTTPPLVAWFHANIRPVHPDRPLPTEPFLRCAGDALNRIGHLNVQAVQILLPIQMLNTSPRLDPVNQPSLLTSGRFHGGDPTAATDVVLSLDSGQEPWAATMAAGLCEQAGIGDPPILVLHEHLPTDTARIAPPFGDWLWKGPPLHRVTARGTLAEWSLDTVGWLGAHLADQSARNGGTCPALFTIRRDDPAFDAAVPAPPGN</sequence>
<proteinExistence type="predicted"/>
<name>A0ABP3SG70_9ACTN</name>
<keyword evidence="2" id="KW-1185">Reference proteome</keyword>
<comment type="caution">
    <text evidence="1">The sequence shown here is derived from an EMBL/GenBank/DDBJ whole genome shotgun (WGS) entry which is preliminary data.</text>
</comment>
<organism evidence="1 2">
    <name type="scientific">Sporichthya brevicatena</name>
    <dbReference type="NCBI Taxonomy" id="171442"/>
    <lineage>
        <taxon>Bacteria</taxon>
        <taxon>Bacillati</taxon>
        <taxon>Actinomycetota</taxon>
        <taxon>Actinomycetes</taxon>
        <taxon>Sporichthyales</taxon>
        <taxon>Sporichthyaceae</taxon>
        <taxon>Sporichthya</taxon>
    </lineage>
</organism>
<dbReference type="RefSeq" id="WP_344609026.1">
    <property type="nucleotide sequence ID" value="NZ_BAAAHE010000049.1"/>
</dbReference>